<dbReference type="AlphaFoldDB" id="A0A177N818"/>
<evidence type="ECO:0000313" key="2">
    <source>
        <dbReference type="Proteomes" id="UP000078476"/>
    </source>
</evidence>
<dbReference type="STRING" id="980561.A1359_00985"/>
<evidence type="ECO:0000313" key="1">
    <source>
        <dbReference type="EMBL" id="OAI14012.1"/>
    </source>
</evidence>
<organism evidence="1 2">
    <name type="scientific">Methylomonas lenta</name>
    <dbReference type="NCBI Taxonomy" id="980561"/>
    <lineage>
        <taxon>Bacteria</taxon>
        <taxon>Pseudomonadati</taxon>
        <taxon>Pseudomonadota</taxon>
        <taxon>Gammaproteobacteria</taxon>
        <taxon>Methylococcales</taxon>
        <taxon>Methylococcaceae</taxon>
        <taxon>Methylomonas</taxon>
    </lineage>
</organism>
<reference evidence="1 2" key="1">
    <citation type="submission" date="2016-03" db="EMBL/GenBank/DDBJ databases">
        <authorList>
            <person name="Ploux O."/>
        </authorList>
    </citation>
    <scope>NUCLEOTIDE SEQUENCE [LARGE SCALE GENOMIC DNA]</scope>
    <source>
        <strain evidence="1 2">R-45370</strain>
    </source>
</reference>
<dbReference type="EMBL" id="LUUI01000114">
    <property type="protein sequence ID" value="OAI14012.1"/>
    <property type="molecule type" value="Genomic_DNA"/>
</dbReference>
<gene>
    <name evidence="1" type="ORF">A1359_00985</name>
</gene>
<proteinExistence type="predicted"/>
<sequence>MNHAIHFKTSLFDVSKEKVNPINPIYGISLLEWLKEELKGKLEITEPDAEDWGWYSELVYQGSNYLIGASAYFEEGDNPAEELEWVFQVEKNRSFKQKLFGKNKMSATDSCFIFFKKLFENHPDIKNVQIG</sequence>
<name>A0A177N818_9GAMM</name>
<comment type="caution">
    <text evidence="1">The sequence shown here is derived from an EMBL/GenBank/DDBJ whole genome shotgun (WGS) entry which is preliminary data.</text>
</comment>
<dbReference type="Proteomes" id="UP000078476">
    <property type="component" value="Unassembled WGS sequence"/>
</dbReference>
<keyword evidence="2" id="KW-1185">Reference proteome</keyword>
<accession>A0A177N818</accession>
<dbReference type="OrthoDB" id="9155338at2"/>
<dbReference type="RefSeq" id="WP_066983661.1">
    <property type="nucleotide sequence ID" value="NZ_LUUI01000114.1"/>
</dbReference>
<protein>
    <submittedName>
        <fullName evidence="1">Uncharacterized protein</fullName>
    </submittedName>
</protein>